<dbReference type="RefSeq" id="WP_015018389.1">
    <property type="nucleotide sequence ID" value="NC_018719.1"/>
</dbReference>
<sequence length="104" mass="11750">MRYLTRWIMLLERILQAYATRTGLFRLYNLLLQLGSGFGSIMYNLKGNLRTIGSRCRLAAGVQVFHSLISFVMKKMAQQRKDIGSDTILAMLTGLLSKSKGYLG</sequence>
<dbReference type="AlphaFoldDB" id="K0IME6"/>
<dbReference type="BioCyc" id="CNIT1237085:G1324-900-MONOMER"/>
<evidence type="ECO:0000313" key="2">
    <source>
        <dbReference type="Proteomes" id="UP000008037"/>
    </source>
</evidence>
<dbReference type="Proteomes" id="UP000008037">
    <property type="component" value="Chromosome"/>
</dbReference>
<keyword evidence="2" id="KW-1185">Reference proteome</keyword>
<name>K0IME6_NITGG</name>
<accession>K0IME6</accession>
<dbReference type="STRING" id="1237085.Ngar_c09020"/>
<organism evidence="1 2">
    <name type="scientific">Nitrososphaera gargensis (strain Ga9.2)</name>
    <dbReference type="NCBI Taxonomy" id="1237085"/>
    <lineage>
        <taxon>Archaea</taxon>
        <taxon>Nitrososphaerota</taxon>
        <taxon>Nitrososphaeria</taxon>
        <taxon>Nitrososphaerales</taxon>
        <taxon>Nitrososphaeraceae</taxon>
        <taxon>Nitrososphaera</taxon>
    </lineage>
</organism>
<dbReference type="InParanoid" id="K0IME6"/>
<dbReference type="EMBL" id="CP002408">
    <property type="protein sequence ID" value="AFU57844.1"/>
    <property type="molecule type" value="Genomic_DNA"/>
</dbReference>
<evidence type="ECO:0000313" key="1">
    <source>
        <dbReference type="EMBL" id="AFU57844.1"/>
    </source>
</evidence>
<dbReference type="HOGENOM" id="CLU_2243942_0_0_2"/>
<protein>
    <submittedName>
        <fullName evidence="1">Uncharacterized protein</fullName>
    </submittedName>
</protein>
<proteinExistence type="predicted"/>
<reference evidence="1 2" key="1">
    <citation type="journal article" date="2012" name="Environ. Microbiol.">
        <title>The genome of the ammonia-oxidizing Candidatus Nitrososphaera gargensis: insights into metabolic versatility and environmental adaptations.</title>
        <authorList>
            <person name="Spang A."/>
            <person name="Poehlein A."/>
            <person name="Offre P."/>
            <person name="Zumbragel S."/>
            <person name="Haider S."/>
            <person name="Rychlik N."/>
            <person name="Nowka B."/>
            <person name="Schmeisser C."/>
            <person name="Lebedeva E.V."/>
            <person name="Rattei T."/>
            <person name="Bohm C."/>
            <person name="Schmid M."/>
            <person name="Galushko A."/>
            <person name="Hatzenpichler R."/>
            <person name="Weinmaier T."/>
            <person name="Daniel R."/>
            <person name="Schleper C."/>
            <person name="Spieck E."/>
            <person name="Streit W."/>
            <person name="Wagner M."/>
        </authorList>
    </citation>
    <scope>NUCLEOTIDE SEQUENCE [LARGE SCALE GENOMIC DNA]</scope>
    <source>
        <strain evidence="2">Ga9.2</strain>
    </source>
</reference>
<dbReference type="KEGG" id="nga:Ngar_c09020"/>
<gene>
    <name evidence="1" type="ordered locus">Ngar_c09020</name>
</gene>
<dbReference type="GeneID" id="13795297"/>